<dbReference type="GO" id="GO:0003700">
    <property type="term" value="F:DNA-binding transcription factor activity"/>
    <property type="evidence" value="ECO:0007669"/>
    <property type="project" value="InterPro"/>
</dbReference>
<dbReference type="HOGENOM" id="CLU_063890_0_0_1"/>
<dbReference type="InterPro" id="IPR004827">
    <property type="entry name" value="bZIP"/>
</dbReference>
<keyword evidence="9" id="KW-1185">Reference proteome</keyword>
<name>H3AL39_LATCH</name>
<dbReference type="SMART" id="SM00338">
    <property type="entry name" value="BRLZ"/>
    <property type="match status" value="1"/>
</dbReference>
<dbReference type="Gene3D" id="1.20.5.170">
    <property type="match status" value="1"/>
</dbReference>
<dbReference type="Pfam" id="PF07716">
    <property type="entry name" value="bZIP_2"/>
    <property type="match status" value="1"/>
</dbReference>
<dbReference type="GO" id="GO:0003677">
    <property type="term" value="F:DNA binding"/>
    <property type="evidence" value="ECO:0007669"/>
    <property type="project" value="UniProtKB-KW"/>
</dbReference>
<dbReference type="PANTHER" id="PTHR15284">
    <property type="entry name" value="NUCLEAR FACTOR INTERLEUKIN-3-REGULATED PROTEIN"/>
    <property type="match status" value="1"/>
</dbReference>
<dbReference type="InterPro" id="IPR047106">
    <property type="entry name" value="NFIL3-like_bZIP"/>
</dbReference>
<organism evidence="8 9">
    <name type="scientific">Latimeria chalumnae</name>
    <name type="common">Coelacanth</name>
    <dbReference type="NCBI Taxonomy" id="7897"/>
    <lineage>
        <taxon>Eukaryota</taxon>
        <taxon>Metazoa</taxon>
        <taxon>Chordata</taxon>
        <taxon>Craniata</taxon>
        <taxon>Vertebrata</taxon>
        <taxon>Euteleostomi</taxon>
        <taxon>Coelacanthiformes</taxon>
        <taxon>Coelacanthidae</taxon>
        <taxon>Latimeria</taxon>
    </lineage>
</organism>
<dbReference type="EMBL" id="AFYH01158815">
    <property type="status" value="NOT_ANNOTATED_CDS"/>
    <property type="molecule type" value="Genomic_DNA"/>
</dbReference>
<evidence type="ECO:0000256" key="6">
    <source>
        <dbReference type="SAM" id="MobiDB-lite"/>
    </source>
</evidence>
<dbReference type="OMA" id="TPHYYLH"/>
<dbReference type="eggNOG" id="KOG3119">
    <property type="taxonomic scope" value="Eukaryota"/>
</dbReference>
<dbReference type="STRING" id="7897.ENSLACP00000010360"/>
<evidence type="ECO:0000256" key="1">
    <source>
        <dbReference type="ARBA" id="ARBA00006079"/>
    </source>
</evidence>
<evidence type="ECO:0000256" key="3">
    <source>
        <dbReference type="ARBA" id="ARBA00023125"/>
    </source>
</evidence>
<reference evidence="8" key="2">
    <citation type="submission" date="2025-08" db="UniProtKB">
        <authorList>
            <consortium name="Ensembl"/>
        </authorList>
    </citation>
    <scope>IDENTIFICATION</scope>
</reference>
<evidence type="ECO:0000256" key="2">
    <source>
        <dbReference type="ARBA" id="ARBA00023015"/>
    </source>
</evidence>
<accession>H3AL39</accession>
<sequence length="352" mass="39622">MSFTETVSLLTTNSFLTRSLLGRHKIKHKEASVLRRKREFIPDEKKDDSYWDKRKKNNEAAKRSREKRRVNDMVLENRVIALLEENARLKTEVLALKLRFGVKETSETQILPTGPQTSRFTTTPQMNFLARADNSFSLQAGDNREFLSNMQNFGRVGQTHESFSLSEDSGFSTPGSSNTGSPVFFDDQMSDQGKFSPDLEDNSFDNHLVTSSDTEGEVGRTSPSDSTKTGKADSMESVKSLPHKLRFKMAINSQTQTLERGMSAGVVSPPWQAHMPQESCSGQQTQCLEDTPRFTAHRSSELQQLESTIALPQQGSFHQSENVMLKNQLTSLCAEVAHLKKLFSEQILFKTN</sequence>
<keyword evidence="4" id="KW-0804">Transcription</keyword>
<dbReference type="AlphaFoldDB" id="H3AL39"/>
<comment type="similarity">
    <text evidence="1">Belongs to the bZIP family. NFIL3 subfamily.</text>
</comment>
<protein>
    <submittedName>
        <fullName evidence="8">Nuclear factor, interleukin 3 regulated, member 6</fullName>
    </submittedName>
</protein>
<evidence type="ECO:0000256" key="4">
    <source>
        <dbReference type="ARBA" id="ARBA00023163"/>
    </source>
</evidence>
<evidence type="ECO:0000313" key="8">
    <source>
        <dbReference type="Ensembl" id="ENSLACP00000010360.1"/>
    </source>
</evidence>
<feature type="domain" description="BZIP" evidence="7">
    <location>
        <begin position="47"/>
        <end position="97"/>
    </location>
</feature>
<dbReference type="GeneTree" id="ENSGT00940000164108"/>
<dbReference type="PROSITE" id="PS50217">
    <property type="entry name" value="BZIP"/>
    <property type="match status" value="1"/>
</dbReference>
<feature type="compositionally biased region" description="Polar residues" evidence="6">
    <location>
        <begin position="160"/>
        <end position="181"/>
    </location>
</feature>
<dbReference type="Ensembl" id="ENSLACT00000010439.1">
    <property type="protein sequence ID" value="ENSLACP00000010360.1"/>
    <property type="gene ID" value="ENSLACG00000009125.1"/>
</dbReference>
<dbReference type="InParanoid" id="H3AL39"/>
<dbReference type="InterPro" id="IPR047229">
    <property type="entry name" value="NFIL3-like"/>
</dbReference>
<feature type="region of interest" description="Disordered" evidence="6">
    <location>
        <begin position="160"/>
        <end position="239"/>
    </location>
</feature>
<dbReference type="PROSITE" id="PS00036">
    <property type="entry name" value="BZIP_BASIC"/>
    <property type="match status" value="1"/>
</dbReference>
<keyword evidence="3" id="KW-0238">DNA-binding</keyword>
<reference evidence="8" key="3">
    <citation type="submission" date="2025-09" db="UniProtKB">
        <authorList>
            <consortium name="Ensembl"/>
        </authorList>
    </citation>
    <scope>IDENTIFICATION</scope>
</reference>
<dbReference type="Proteomes" id="UP000008672">
    <property type="component" value="Unassembled WGS sequence"/>
</dbReference>
<keyword evidence="5" id="KW-0539">Nucleus</keyword>
<evidence type="ECO:0000259" key="7">
    <source>
        <dbReference type="PROSITE" id="PS50217"/>
    </source>
</evidence>
<keyword evidence="2" id="KW-0805">Transcription regulation</keyword>
<dbReference type="InterPro" id="IPR046347">
    <property type="entry name" value="bZIP_sf"/>
</dbReference>
<dbReference type="Bgee" id="ENSLACG00000009125">
    <property type="expression patterns" value="Expressed in pectoral fin and 6 other cell types or tissues"/>
</dbReference>
<dbReference type="GO" id="GO:0005634">
    <property type="term" value="C:nucleus"/>
    <property type="evidence" value="ECO:0007669"/>
    <property type="project" value="TreeGrafter"/>
</dbReference>
<reference evidence="9" key="1">
    <citation type="submission" date="2011-08" db="EMBL/GenBank/DDBJ databases">
        <title>The draft genome of Latimeria chalumnae.</title>
        <authorList>
            <person name="Di Palma F."/>
            <person name="Alfoldi J."/>
            <person name="Johnson J."/>
            <person name="Berlin A."/>
            <person name="Gnerre S."/>
            <person name="Jaffe D."/>
            <person name="MacCallum I."/>
            <person name="Young S."/>
            <person name="Walker B.J."/>
            <person name="Lander E."/>
            <person name="Lindblad-Toh K."/>
        </authorList>
    </citation>
    <scope>NUCLEOTIDE SEQUENCE [LARGE SCALE GENOMIC DNA]</scope>
    <source>
        <strain evidence="9">Wild caught</strain>
    </source>
</reference>
<evidence type="ECO:0000256" key="5">
    <source>
        <dbReference type="ARBA" id="ARBA00023242"/>
    </source>
</evidence>
<gene>
    <name evidence="8" type="primary">NFIL3-6</name>
</gene>
<dbReference type="PANTHER" id="PTHR15284:SF6">
    <property type="entry name" value="HYPOTHETICAL LOC799271-RELATED"/>
    <property type="match status" value="1"/>
</dbReference>
<dbReference type="SUPFAM" id="SSF57959">
    <property type="entry name" value="Leucine zipper domain"/>
    <property type="match status" value="1"/>
</dbReference>
<proteinExistence type="inferred from homology"/>
<evidence type="ECO:0000313" key="9">
    <source>
        <dbReference type="Proteomes" id="UP000008672"/>
    </source>
</evidence>
<dbReference type="CDD" id="cd14694">
    <property type="entry name" value="bZIP_NFIL3"/>
    <property type="match status" value="1"/>
</dbReference>
<dbReference type="GO" id="GO:0007623">
    <property type="term" value="P:circadian rhythm"/>
    <property type="evidence" value="ECO:0007669"/>
    <property type="project" value="TreeGrafter"/>
</dbReference>